<reference evidence="1 2" key="1">
    <citation type="submission" date="2016-10" db="EMBL/GenBank/DDBJ databases">
        <authorList>
            <person name="de Groot N.N."/>
        </authorList>
    </citation>
    <scope>NUCLEOTIDE SEQUENCE [LARGE SCALE GENOMIC DNA]</scope>
    <source>
        <strain evidence="1 2">DSM 5885</strain>
    </source>
</reference>
<evidence type="ECO:0000313" key="1">
    <source>
        <dbReference type="EMBL" id="SDI53154.1"/>
    </source>
</evidence>
<name>A0A1G8LBS6_9RHOO</name>
<proteinExistence type="predicted"/>
<dbReference type="STRING" id="83767.SAMN05660652_03596"/>
<dbReference type="AlphaFoldDB" id="A0A1G8LBS6"/>
<accession>A0A1G8LBS6</accession>
<dbReference type="OrthoDB" id="8527781at2"/>
<protein>
    <submittedName>
        <fullName evidence="1">Uncharacterized protein</fullName>
    </submittedName>
</protein>
<gene>
    <name evidence="1" type="ORF">SAMN05660652_03596</name>
</gene>
<sequence>MTAQELKRRSSLLMSISFGVSTVLALRKDIEMTHFIVASADLVRADIDWLVEMGLIQWSGEVARCTERGHDVVAKRAKFPGEA</sequence>
<keyword evidence="2" id="KW-1185">Reference proteome</keyword>
<evidence type="ECO:0000313" key="2">
    <source>
        <dbReference type="Proteomes" id="UP000198607"/>
    </source>
</evidence>
<dbReference type="EMBL" id="FNCY01000021">
    <property type="protein sequence ID" value="SDI53154.1"/>
    <property type="molecule type" value="Genomic_DNA"/>
</dbReference>
<organism evidence="1 2">
    <name type="scientific">Propionivibrio dicarboxylicus</name>
    <dbReference type="NCBI Taxonomy" id="83767"/>
    <lineage>
        <taxon>Bacteria</taxon>
        <taxon>Pseudomonadati</taxon>
        <taxon>Pseudomonadota</taxon>
        <taxon>Betaproteobacteria</taxon>
        <taxon>Rhodocyclales</taxon>
        <taxon>Rhodocyclaceae</taxon>
        <taxon>Propionivibrio</taxon>
    </lineage>
</organism>
<dbReference type="Proteomes" id="UP000198607">
    <property type="component" value="Unassembled WGS sequence"/>
</dbReference>
<dbReference type="RefSeq" id="WP_091939731.1">
    <property type="nucleotide sequence ID" value="NZ_FNCY01000021.1"/>
</dbReference>